<sequence>MEGNQILKKTFRFSYGDKKYPCWGSCFYRKKRFSKLVLEFREEKSFC</sequence>
<name>A0A0E2BJP9_9LEPT</name>
<gene>
    <name evidence="1" type="ORF">LEP1GSC179_1093</name>
</gene>
<protein>
    <submittedName>
        <fullName evidence="1">Uncharacterized protein</fullName>
    </submittedName>
</protein>
<evidence type="ECO:0000313" key="2">
    <source>
        <dbReference type="Proteomes" id="UP000006329"/>
    </source>
</evidence>
<proteinExistence type="predicted"/>
<dbReference type="EMBL" id="AHON02000013">
    <property type="protein sequence ID" value="EKO35484.1"/>
    <property type="molecule type" value="Genomic_DNA"/>
</dbReference>
<organism evidence="1 2">
    <name type="scientific">Leptospira santarosai str. MOR084</name>
    <dbReference type="NCBI Taxonomy" id="1049984"/>
    <lineage>
        <taxon>Bacteria</taxon>
        <taxon>Pseudomonadati</taxon>
        <taxon>Spirochaetota</taxon>
        <taxon>Spirochaetia</taxon>
        <taxon>Leptospirales</taxon>
        <taxon>Leptospiraceae</taxon>
        <taxon>Leptospira</taxon>
    </lineage>
</organism>
<keyword evidence="2" id="KW-1185">Reference proteome</keyword>
<reference evidence="1" key="1">
    <citation type="submission" date="2012-10" db="EMBL/GenBank/DDBJ databases">
        <authorList>
            <person name="Harkins D.M."/>
            <person name="Durkin A.S."/>
            <person name="Brinkac L.M."/>
            <person name="Haft D.H."/>
            <person name="Selengut J.D."/>
            <person name="Sanka R."/>
            <person name="DePew J."/>
            <person name="Purushe J."/>
            <person name="Matthias M.A."/>
            <person name="Vinetz J.M."/>
            <person name="Sutton G.G."/>
            <person name="Nierman W.C."/>
            <person name="Fouts D.E."/>
        </authorList>
    </citation>
    <scope>NUCLEOTIDE SEQUENCE [LARGE SCALE GENOMIC DNA]</scope>
    <source>
        <strain evidence="1">MOR084</strain>
    </source>
</reference>
<dbReference type="Proteomes" id="UP000006329">
    <property type="component" value="Unassembled WGS sequence"/>
</dbReference>
<evidence type="ECO:0000313" key="1">
    <source>
        <dbReference type="EMBL" id="EKO35484.1"/>
    </source>
</evidence>
<dbReference type="AlphaFoldDB" id="A0A0E2BJP9"/>
<accession>A0A0E2BJP9</accession>
<comment type="caution">
    <text evidence="1">The sequence shown here is derived from an EMBL/GenBank/DDBJ whole genome shotgun (WGS) entry which is preliminary data.</text>
</comment>